<evidence type="ECO:0000313" key="2">
    <source>
        <dbReference type="Proteomes" id="UP000766486"/>
    </source>
</evidence>
<protein>
    <recommendedName>
        <fullName evidence="3">F-box domain-containing protein</fullName>
    </recommendedName>
</protein>
<name>A0ABY6U989_BIOOC</name>
<dbReference type="CDD" id="cd09917">
    <property type="entry name" value="F-box_SF"/>
    <property type="match status" value="1"/>
</dbReference>
<reference evidence="1 2" key="1">
    <citation type="submission" date="2019-06" db="EMBL/GenBank/DDBJ databases">
        <authorList>
            <person name="Broberg M."/>
        </authorList>
    </citation>
    <scope>NUCLEOTIDE SEQUENCE [LARGE SCALE GENOMIC DNA]</scope>
</reference>
<dbReference type="EMBL" id="CABFNS010000755">
    <property type="protein sequence ID" value="VUC26778.1"/>
    <property type="molecule type" value="Genomic_DNA"/>
</dbReference>
<comment type="caution">
    <text evidence="1">The sequence shown here is derived from an EMBL/GenBank/DDBJ whole genome shotgun (WGS) entry which is preliminary data.</text>
</comment>
<evidence type="ECO:0000313" key="1">
    <source>
        <dbReference type="EMBL" id="VUC26778.1"/>
    </source>
</evidence>
<gene>
    <name evidence="1" type="ORF">CLO192961_LOCUS194129</name>
</gene>
<evidence type="ECO:0008006" key="3">
    <source>
        <dbReference type="Google" id="ProtNLM"/>
    </source>
</evidence>
<proteinExistence type="predicted"/>
<sequence length="328" mass="36613">MATFPRLPEELIVEILSHLPYGSLENVAWTFSHPLTDIAISLLKSFLKFRRETNARLIDRLGPLETQPYSLLRQDELEEPDFLERLGFSPDTVLKLPPSNRLPNLDYLHLCGDFKWLKPLTGIIAKSTTSYYAGPAVRGSAYEDLISSADRVGVTLPPAFVKFFQDEELQRRIPSGGDSFWLEPGGLQKVPKSRDGGVGGYKIIFLCAQQESYLASLYIEPGRDGASCVLMEPGPGIGGCGHHQDEDEDGQNAHCPNITDQDRLDAKKAGVGIIDNACADFTLVGVDFETWLATACYDHALRYYIWDSAEPVFGLKEYVKREFYDRTA</sequence>
<organism evidence="1 2">
    <name type="scientific">Bionectria ochroleuca</name>
    <name type="common">Gliocladium roseum</name>
    <dbReference type="NCBI Taxonomy" id="29856"/>
    <lineage>
        <taxon>Eukaryota</taxon>
        <taxon>Fungi</taxon>
        <taxon>Dikarya</taxon>
        <taxon>Ascomycota</taxon>
        <taxon>Pezizomycotina</taxon>
        <taxon>Sordariomycetes</taxon>
        <taxon>Hypocreomycetidae</taxon>
        <taxon>Hypocreales</taxon>
        <taxon>Bionectriaceae</taxon>
        <taxon>Clonostachys</taxon>
    </lineage>
</organism>
<accession>A0ABY6U989</accession>
<dbReference type="Proteomes" id="UP000766486">
    <property type="component" value="Unassembled WGS sequence"/>
</dbReference>
<keyword evidence="2" id="KW-1185">Reference proteome</keyword>